<feature type="region of interest" description="G3" evidence="6">
    <location>
        <begin position="555"/>
        <end position="558"/>
    </location>
</feature>
<dbReference type="InterPro" id="IPR005225">
    <property type="entry name" value="Small_GTP-bd"/>
</dbReference>
<dbReference type="STRING" id="4081.A0A3Q7F5K2"/>
<dbReference type="InterPro" id="IPR006073">
    <property type="entry name" value="GTP-bd"/>
</dbReference>
<dbReference type="NCBIfam" id="TIGR00231">
    <property type="entry name" value="small_GTP"/>
    <property type="match status" value="1"/>
</dbReference>
<comment type="similarity">
    <text evidence="1 6">Belongs to the TRAFAC class TrmE-Era-EngA-EngB-Septin-like GTPase superfamily. Era GTPase family.</text>
</comment>
<dbReference type="Pfam" id="PF10513">
    <property type="entry name" value="EPL1"/>
    <property type="match status" value="1"/>
</dbReference>
<accession>A0A3Q7F5K2</accession>
<dbReference type="PANTHER" id="PTHR42698:SF1">
    <property type="entry name" value="GTPASE ERA, MITOCHONDRIAL"/>
    <property type="match status" value="1"/>
</dbReference>
<dbReference type="Gene3D" id="3.30.300.20">
    <property type="match status" value="1"/>
</dbReference>
<evidence type="ECO:0000259" key="9">
    <source>
        <dbReference type="PROSITE" id="PS50823"/>
    </source>
</evidence>
<evidence type="ECO:0000256" key="3">
    <source>
        <dbReference type="ARBA" id="ARBA00022884"/>
    </source>
</evidence>
<feature type="coiled-coil region" evidence="7">
    <location>
        <begin position="218"/>
        <end position="258"/>
    </location>
</feature>
<dbReference type="CDD" id="cd22534">
    <property type="entry name" value="KH-II_Era"/>
    <property type="match status" value="1"/>
</dbReference>
<evidence type="ECO:0000256" key="2">
    <source>
        <dbReference type="ARBA" id="ARBA00022741"/>
    </source>
</evidence>
<dbReference type="InParanoid" id="A0A3Q7F5K2"/>
<evidence type="ECO:0000256" key="5">
    <source>
        <dbReference type="PROSITE-ProRule" id="PRU00118"/>
    </source>
</evidence>
<feature type="region of interest" description="Disordered" evidence="8">
    <location>
        <begin position="373"/>
        <end position="419"/>
    </location>
</feature>
<evidence type="ECO:0000313" key="12">
    <source>
        <dbReference type="Proteomes" id="UP000004994"/>
    </source>
</evidence>
<keyword evidence="12" id="KW-1185">Reference proteome</keyword>
<dbReference type="SUPFAM" id="SSF54814">
    <property type="entry name" value="Prokaryotic type KH domain (KH-domain type II)"/>
    <property type="match status" value="1"/>
</dbReference>
<dbReference type="Gramene" id="Solyc02g081660.3.1">
    <property type="protein sequence ID" value="Solyc02g081660.3.1"/>
    <property type="gene ID" value="Solyc02g081660.3"/>
</dbReference>
<keyword evidence="7" id="KW-0175">Coiled coil</keyword>
<dbReference type="AlphaFoldDB" id="A0A3Q7F5K2"/>
<feature type="region of interest" description="G2" evidence="6">
    <location>
        <begin position="534"/>
        <end position="538"/>
    </location>
</feature>
<dbReference type="InterPro" id="IPR030388">
    <property type="entry name" value="G_ERA_dom"/>
</dbReference>
<keyword evidence="4 6" id="KW-0342">GTP-binding</keyword>
<dbReference type="PANTHER" id="PTHR42698">
    <property type="entry name" value="GTPASE ERA"/>
    <property type="match status" value="1"/>
</dbReference>
<dbReference type="EnsemblPlants" id="Solyc02g081660.3.1">
    <property type="protein sequence ID" value="Solyc02g081660.3.1"/>
    <property type="gene ID" value="Solyc02g081660.3"/>
</dbReference>
<keyword evidence="2 6" id="KW-0547">Nucleotide-binding</keyword>
<dbReference type="Pfam" id="PF07650">
    <property type="entry name" value="KH_2"/>
    <property type="match status" value="1"/>
</dbReference>
<feature type="region of interest" description="G4" evidence="6">
    <location>
        <begin position="607"/>
        <end position="610"/>
    </location>
</feature>
<dbReference type="Pfam" id="PF01926">
    <property type="entry name" value="MMR_HSR1"/>
    <property type="match status" value="1"/>
</dbReference>
<sequence length="730" mass="83137">MSRLSFRPRPLDIHKKLPILKSIKDFEDDDSQTNTRNLILRLAAEATENEVPQTSSKKLAPEIPTPEYVIVDTYERDYSPTFGQPTSYIHARGARAEIGEFVEYDLDNEDEDWLQEFNRERKVLAAEKLEAILYKLEVLDHKARERAGVIANTLGSPVPVLLSFDAAVEALQSLSIKYGVFQSIYNYWKDKRERLQKPSLRRLQMQRRENNAQSFEKLRQVRRNLDQAKIILEALIKREEKKREVIDSEISLQRLQMKHKNETELFVDAFTLPEFPSFPSKVGSSEDEFVDSDDPSTSRRHIAQNITFPDPKLDPNEPTLLFTKPLDPAKLSAAGIIPPGSPTPNGLPAHTFSFRGRMGRGGRIVFDRWNPLSHTPMDCAQPQEDHPTSTGVSSSEEEDTSSSVFDSSQYDVGVGLNNDVNSERSVSSTWDEKYRERVKTKVFGEDPSEIKSSRILIKEEEKRRRAALLARTLLEAALDRPDEEGDEDKEDELVKEEDQMSLSVGIIGAPNAGKSSLTNYMVGTKVSAVSRKTNTTTHEVLGVMTKGKTQICFFDTPGLMLKKSGFPYKDIKARIESAWRPDSRVVRLIERMGSEANPNQKRLLCINKVDLIEKKKDLLKVVEEFKDLPGYERCFTVSGLKGAGVKDLTKYLMEQEIPYGIDHRLMDWKELRDGSLRIEHHLITHKISQRKILVGKNGSKIGRIGIEANEELRTIFKRNVHLMLMVRVKS</sequence>
<dbReference type="PROSITE" id="PS51713">
    <property type="entry name" value="G_ERA"/>
    <property type="match status" value="1"/>
</dbReference>
<dbReference type="GO" id="GO:0003723">
    <property type="term" value="F:RNA binding"/>
    <property type="evidence" value="ECO:0007669"/>
    <property type="project" value="UniProtKB-UniRule"/>
</dbReference>
<feature type="region of interest" description="G1" evidence="6">
    <location>
        <begin position="508"/>
        <end position="515"/>
    </location>
</feature>
<reference evidence="11" key="2">
    <citation type="submission" date="2019-01" db="UniProtKB">
        <authorList>
            <consortium name="EnsemblPlants"/>
        </authorList>
    </citation>
    <scope>IDENTIFICATION</scope>
    <source>
        <strain evidence="11">cv. Heinz 1706</strain>
    </source>
</reference>
<dbReference type="GO" id="GO:0005525">
    <property type="term" value="F:GTP binding"/>
    <property type="evidence" value="ECO:0007669"/>
    <property type="project" value="UniProtKB-UniRule"/>
</dbReference>
<dbReference type="InterPro" id="IPR027417">
    <property type="entry name" value="P-loop_NTPase"/>
</dbReference>
<dbReference type="InterPro" id="IPR019542">
    <property type="entry name" value="Enhancer_polycomb-like_N"/>
</dbReference>
<dbReference type="InterPro" id="IPR015946">
    <property type="entry name" value="KH_dom-like_a/b"/>
</dbReference>
<dbReference type="SUPFAM" id="SSF52540">
    <property type="entry name" value="P-loop containing nucleoside triphosphate hydrolases"/>
    <property type="match status" value="1"/>
</dbReference>
<feature type="compositionally biased region" description="Low complexity" evidence="8">
    <location>
        <begin position="401"/>
        <end position="412"/>
    </location>
</feature>
<dbReference type="FunCoup" id="A0A3Q7F5K2">
    <property type="interactions" value="1267"/>
</dbReference>
<dbReference type="PROSITE" id="PS50823">
    <property type="entry name" value="KH_TYPE_2"/>
    <property type="match status" value="1"/>
</dbReference>
<feature type="region of interest" description="G5" evidence="6">
    <location>
        <begin position="637"/>
        <end position="639"/>
    </location>
</feature>
<dbReference type="GO" id="GO:0032777">
    <property type="term" value="C:piccolo histone acetyltransferase complex"/>
    <property type="evidence" value="ECO:0000318"/>
    <property type="project" value="GO_Central"/>
</dbReference>
<dbReference type="Gene3D" id="3.40.50.300">
    <property type="entry name" value="P-loop containing nucleotide triphosphate hydrolases"/>
    <property type="match status" value="1"/>
</dbReference>
<evidence type="ECO:0000256" key="1">
    <source>
        <dbReference type="ARBA" id="ARBA00007921"/>
    </source>
</evidence>
<feature type="domain" description="KH type-2" evidence="9">
    <location>
        <begin position="653"/>
        <end position="730"/>
    </location>
</feature>
<evidence type="ECO:0000256" key="4">
    <source>
        <dbReference type="ARBA" id="ARBA00023134"/>
    </source>
</evidence>
<dbReference type="InterPro" id="IPR009019">
    <property type="entry name" value="KH_sf_prok-type"/>
</dbReference>
<evidence type="ECO:0000259" key="10">
    <source>
        <dbReference type="PROSITE" id="PS51713"/>
    </source>
</evidence>
<evidence type="ECO:0000256" key="8">
    <source>
        <dbReference type="SAM" id="MobiDB-lite"/>
    </source>
</evidence>
<dbReference type="Proteomes" id="UP000004994">
    <property type="component" value="Chromosome 2"/>
</dbReference>
<dbReference type="InterPro" id="IPR004044">
    <property type="entry name" value="KH_dom_type_2"/>
</dbReference>
<evidence type="ECO:0000313" key="11">
    <source>
        <dbReference type="EnsemblPlants" id="Solyc02g081660.3.1"/>
    </source>
</evidence>
<feature type="domain" description="Era-type G" evidence="10">
    <location>
        <begin position="500"/>
        <end position="659"/>
    </location>
</feature>
<proteinExistence type="inferred from homology"/>
<dbReference type="GO" id="GO:0006357">
    <property type="term" value="P:regulation of transcription by RNA polymerase II"/>
    <property type="evidence" value="ECO:0000318"/>
    <property type="project" value="GO_Central"/>
</dbReference>
<dbReference type="CDD" id="cd04163">
    <property type="entry name" value="Era"/>
    <property type="match status" value="1"/>
</dbReference>
<dbReference type="InterPro" id="IPR005662">
    <property type="entry name" value="GTPase_Era-like"/>
</dbReference>
<name>A0A3Q7F5K2_SOLLC</name>
<organism evidence="11">
    <name type="scientific">Solanum lycopersicum</name>
    <name type="common">Tomato</name>
    <name type="synonym">Lycopersicon esculentum</name>
    <dbReference type="NCBI Taxonomy" id="4081"/>
    <lineage>
        <taxon>Eukaryota</taxon>
        <taxon>Viridiplantae</taxon>
        <taxon>Streptophyta</taxon>
        <taxon>Embryophyta</taxon>
        <taxon>Tracheophyta</taxon>
        <taxon>Spermatophyta</taxon>
        <taxon>Magnoliopsida</taxon>
        <taxon>eudicotyledons</taxon>
        <taxon>Gunneridae</taxon>
        <taxon>Pentapetalae</taxon>
        <taxon>asterids</taxon>
        <taxon>lamiids</taxon>
        <taxon>Solanales</taxon>
        <taxon>Solanaceae</taxon>
        <taxon>Solanoideae</taxon>
        <taxon>Solaneae</taxon>
        <taxon>Solanum</taxon>
        <taxon>Solanum subgen. Lycopersicon</taxon>
    </lineage>
</organism>
<protein>
    <submittedName>
        <fullName evidence="11">Uncharacterized protein</fullName>
    </submittedName>
</protein>
<keyword evidence="3 5" id="KW-0694">RNA-binding</keyword>
<reference evidence="11" key="1">
    <citation type="journal article" date="2012" name="Nature">
        <title>The tomato genome sequence provides insights into fleshy fruit evolution.</title>
        <authorList>
            <consortium name="Tomato Genome Consortium"/>
        </authorList>
    </citation>
    <scope>NUCLEOTIDE SEQUENCE [LARGE SCALE GENOMIC DNA]</scope>
    <source>
        <strain evidence="11">cv. Heinz 1706</strain>
    </source>
</reference>
<evidence type="ECO:0000256" key="6">
    <source>
        <dbReference type="PROSITE-ProRule" id="PRU01050"/>
    </source>
</evidence>
<evidence type="ECO:0000256" key="7">
    <source>
        <dbReference type="SAM" id="Coils"/>
    </source>
</evidence>